<dbReference type="OrthoDB" id="2081981at2"/>
<accession>A0A0M5JCC2</accession>
<dbReference type="SUPFAM" id="SSF56784">
    <property type="entry name" value="HAD-like"/>
    <property type="match status" value="1"/>
</dbReference>
<reference evidence="2" key="1">
    <citation type="submission" date="2015-08" db="EMBL/GenBank/DDBJ databases">
        <title>Genome sequencing project for genomic taxonomy and phylogenomics of Bacillus-like bacteria.</title>
        <authorList>
            <person name="Liu B."/>
            <person name="Wang J."/>
            <person name="Zhu Y."/>
            <person name="Liu G."/>
            <person name="Chen Q."/>
            <person name="Chen Z."/>
            <person name="Lan J."/>
            <person name="Che J."/>
            <person name="Ge C."/>
            <person name="Shi H."/>
            <person name="Pan Z."/>
            <person name="Liu X."/>
        </authorList>
    </citation>
    <scope>NUCLEOTIDE SEQUENCE [LARGE SCALE GENOMIC DNA]</scope>
    <source>
        <strain evidence="2">FJAT-4402</strain>
    </source>
</reference>
<dbReference type="EMBL" id="CP012600">
    <property type="protein sequence ID" value="ALC83531.1"/>
    <property type="molecule type" value="Genomic_DNA"/>
</dbReference>
<dbReference type="Proteomes" id="UP000067625">
    <property type="component" value="Chromosome"/>
</dbReference>
<sequence length="278" mass="32326">MDWLKDIKAVIFDLDGTLYQDYTFLGRYIKHLFEGTLSEAEIEIKVKEAYAILEGHHPVRLGYFYNRENEKVYAHKDLRLTKAFHWNGIEEENLIALDECLFYIGDPWGIAKLYIDRYGLDEQTARNAFERVRQEMLCKPNEIYRHHPLFDSISKLNVQKKLFLTNTPEPSGPEFVKHLQIGELFDTYVYDACKPDGINESLEQLLKDGYLAHEILSIGDNPWNDLYPVKKRGGRTCLISKYVHADPTIWDVTVETIEELADFLQNHAAEIQPAIKGQ</sequence>
<gene>
    <name evidence="1" type="ORF">AM592_19845</name>
</gene>
<reference evidence="1 2" key="2">
    <citation type="journal article" date="2016" name="Int. J. Syst. Evol. Microbiol.">
        <title>Bacillus gobiensis sp. nov., isolated from a soil sample.</title>
        <authorList>
            <person name="Liu B."/>
            <person name="Liu G.H."/>
            <person name="Cetin S."/>
            <person name="Schumann P."/>
            <person name="Pan Z.Z."/>
            <person name="Chen Q.Q."/>
        </authorList>
    </citation>
    <scope>NUCLEOTIDE SEQUENCE [LARGE SCALE GENOMIC DNA]</scope>
    <source>
        <strain evidence="1 2">FJAT-4402</strain>
    </source>
</reference>
<keyword evidence="2" id="KW-1185">Reference proteome</keyword>
<dbReference type="AlphaFoldDB" id="A0A0M5JCC2"/>
<evidence type="ECO:0000313" key="2">
    <source>
        <dbReference type="Proteomes" id="UP000067625"/>
    </source>
</evidence>
<evidence type="ECO:0008006" key="3">
    <source>
        <dbReference type="Google" id="ProtNLM"/>
    </source>
</evidence>
<protein>
    <recommendedName>
        <fullName evidence="3">Haloacid dehalogenase</fullName>
    </recommendedName>
</protein>
<dbReference type="Gene3D" id="3.40.50.1000">
    <property type="entry name" value="HAD superfamily/HAD-like"/>
    <property type="match status" value="1"/>
</dbReference>
<dbReference type="Pfam" id="PF00702">
    <property type="entry name" value="Hydrolase"/>
    <property type="match status" value="1"/>
</dbReference>
<dbReference type="PATRIC" id="fig|1441095.3.peg.4389"/>
<evidence type="ECO:0000313" key="1">
    <source>
        <dbReference type="EMBL" id="ALC83531.1"/>
    </source>
</evidence>
<organism evidence="1 2">
    <name type="scientific">Bacillus gobiensis</name>
    <dbReference type="NCBI Taxonomy" id="1441095"/>
    <lineage>
        <taxon>Bacteria</taxon>
        <taxon>Bacillati</taxon>
        <taxon>Bacillota</taxon>
        <taxon>Bacilli</taxon>
        <taxon>Bacillales</taxon>
        <taxon>Bacillaceae</taxon>
        <taxon>Bacillus</taxon>
    </lineage>
</organism>
<dbReference type="InterPro" id="IPR036412">
    <property type="entry name" value="HAD-like_sf"/>
</dbReference>
<dbReference type="RefSeq" id="WP_053605383.1">
    <property type="nucleotide sequence ID" value="NZ_CP012600.1"/>
</dbReference>
<dbReference type="InterPro" id="IPR023214">
    <property type="entry name" value="HAD_sf"/>
</dbReference>
<proteinExistence type="predicted"/>
<name>A0A0M5JCC2_9BACI</name>
<dbReference type="STRING" id="1441095.AM592_19845"/>